<feature type="region of interest" description="Disordered" evidence="1">
    <location>
        <begin position="216"/>
        <end position="235"/>
    </location>
</feature>
<evidence type="ECO:0000313" key="4">
    <source>
        <dbReference type="Proteomes" id="UP001500730"/>
    </source>
</evidence>
<name>A0ABN3LJ93_9MICO</name>
<feature type="transmembrane region" description="Helical" evidence="2">
    <location>
        <begin position="186"/>
        <end position="207"/>
    </location>
</feature>
<keyword evidence="3" id="KW-0969">Cilium</keyword>
<keyword evidence="2" id="KW-0812">Transmembrane</keyword>
<reference evidence="3 4" key="1">
    <citation type="journal article" date="2019" name="Int. J. Syst. Evol. Microbiol.">
        <title>The Global Catalogue of Microorganisms (GCM) 10K type strain sequencing project: providing services to taxonomists for standard genome sequencing and annotation.</title>
        <authorList>
            <consortium name="The Broad Institute Genomics Platform"/>
            <consortium name="The Broad Institute Genome Sequencing Center for Infectious Disease"/>
            <person name="Wu L."/>
            <person name="Ma J."/>
        </authorList>
    </citation>
    <scope>NUCLEOTIDE SEQUENCE [LARGE SCALE GENOMIC DNA]</scope>
    <source>
        <strain evidence="3 4">JCM 16259</strain>
    </source>
</reference>
<keyword evidence="3" id="KW-0966">Cell projection</keyword>
<sequence>MSDAGERTEQATDKRMKEVRSKGQLSKSQDLTAWLAVGLGAVMIPATISRGADASASQLMTLRSVSADPDPGRAVAALGEGLGSIGWTLLPLVSAVFVGVIAGSVLQGGLHVKRFSPSFEHFDLVKGIGRMFGKQALWGGAKALLKTAVVSVVLWMVVQDLVPVLLSAGGLPVSGLIAETGYGAASLLRFAVVAGIVLAAADVAVVMRRNRGRTRMTKREVKDEHKTSEGDPLLRQHRRSRQLSMSRNRMISAVAGADVVLVNPTHVAVALTYEPGKAAPRVVAKGAGTIATRIRAEAEDKGVPMVRDVPLARALHAGCELGQEIPVELYTPVAGVLAFVMALRARGSAAGVHTVPKRPARAPAAAPAAAGASAPTSSSSSTSHPGGLS</sequence>
<feature type="compositionally biased region" description="Basic and acidic residues" evidence="1">
    <location>
        <begin position="1"/>
        <end position="21"/>
    </location>
</feature>
<dbReference type="Proteomes" id="UP001500730">
    <property type="component" value="Unassembled WGS sequence"/>
</dbReference>
<dbReference type="SUPFAM" id="SSF160544">
    <property type="entry name" value="EscU C-terminal domain-like"/>
    <property type="match status" value="1"/>
</dbReference>
<dbReference type="PANTHER" id="PTHR30531">
    <property type="entry name" value="FLAGELLAR BIOSYNTHETIC PROTEIN FLHB"/>
    <property type="match status" value="1"/>
</dbReference>
<keyword evidence="4" id="KW-1185">Reference proteome</keyword>
<dbReference type="Gene3D" id="6.10.250.2080">
    <property type="match status" value="1"/>
</dbReference>
<accession>A0ABN3LJ93</accession>
<dbReference type="PRINTS" id="PR00950">
    <property type="entry name" value="TYPE3IMSPROT"/>
</dbReference>
<keyword evidence="3" id="KW-0282">Flagellum</keyword>
<comment type="caution">
    <text evidence="3">The sequence shown here is derived from an EMBL/GenBank/DDBJ whole genome shotgun (WGS) entry which is preliminary data.</text>
</comment>
<feature type="transmembrane region" description="Helical" evidence="2">
    <location>
        <begin position="143"/>
        <end position="166"/>
    </location>
</feature>
<evidence type="ECO:0000313" key="3">
    <source>
        <dbReference type="EMBL" id="GAA2483319.1"/>
    </source>
</evidence>
<gene>
    <name evidence="3" type="primary">flhB</name>
    <name evidence="3" type="ORF">GCM10009858_21500</name>
</gene>
<evidence type="ECO:0000256" key="2">
    <source>
        <dbReference type="SAM" id="Phobius"/>
    </source>
</evidence>
<feature type="region of interest" description="Disordered" evidence="1">
    <location>
        <begin position="1"/>
        <end position="23"/>
    </location>
</feature>
<dbReference type="Gene3D" id="3.40.1690.10">
    <property type="entry name" value="secretion proteins EscU"/>
    <property type="match status" value="1"/>
</dbReference>
<feature type="compositionally biased region" description="Basic and acidic residues" evidence="1">
    <location>
        <begin position="217"/>
        <end position="234"/>
    </location>
</feature>
<organism evidence="3 4">
    <name type="scientific">Terrabacter carboxydivorans</name>
    <dbReference type="NCBI Taxonomy" id="619730"/>
    <lineage>
        <taxon>Bacteria</taxon>
        <taxon>Bacillati</taxon>
        <taxon>Actinomycetota</taxon>
        <taxon>Actinomycetes</taxon>
        <taxon>Micrococcales</taxon>
        <taxon>Intrasporangiaceae</taxon>
        <taxon>Terrabacter</taxon>
    </lineage>
</organism>
<feature type="region of interest" description="Disordered" evidence="1">
    <location>
        <begin position="351"/>
        <end position="389"/>
    </location>
</feature>
<proteinExistence type="predicted"/>
<protein>
    <submittedName>
        <fullName evidence="3">Flagellar biosynthesis protein FlhB</fullName>
    </submittedName>
</protein>
<dbReference type="EMBL" id="BAAARE010000008">
    <property type="protein sequence ID" value="GAA2483319.1"/>
    <property type="molecule type" value="Genomic_DNA"/>
</dbReference>
<dbReference type="InterPro" id="IPR006135">
    <property type="entry name" value="T3SS_substrate_exporter"/>
</dbReference>
<dbReference type="InterPro" id="IPR029025">
    <property type="entry name" value="T3SS_substrate_exporter_C"/>
</dbReference>
<feature type="compositionally biased region" description="Low complexity" evidence="1">
    <location>
        <begin position="361"/>
        <end position="383"/>
    </location>
</feature>
<keyword evidence="2" id="KW-0472">Membrane</keyword>
<dbReference type="RefSeq" id="WP_344254897.1">
    <property type="nucleotide sequence ID" value="NZ_BAAARE010000008.1"/>
</dbReference>
<keyword evidence="2" id="KW-1133">Transmembrane helix</keyword>
<dbReference type="Pfam" id="PF01312">
    <property type="entry name" value="Bac_export_2"/>
    <property type="match status" value="1"/>
</dbReference>
<evidence type="ECO:0000256" key="1">
    <source>
        <dbReference type="SAM" id="MobiDB-lite"/>
    </source>
</evidence>
<feature type="transmembrane region" description="Helical" evidence="2">
    <location>
        <begin position="31"/>
        <end position="52"/>
    </location>
</feature>
<feature type="transmembrane region" description="Helical" evidence="2">
    <location>
        <begin position="85"/>
        <end position="106"/>
    </location>
</feature>
<dbReference type="PANTHER" id="PTHR30531:SF12">
    <property type="entry name" value="FLAGELLAR BIOSYNTHETIC PROTEIN FLHB"/>
    <property type="match status" value="1"/>
</dbReference>